<reference evidence="1" key="2">
    <citation type="journal article" date="2015" name="Fish Shellfish Immunol.">
        <title>Early steps in the European eel (Anguilla anguilla)-Vibrio vulnificus interaction in the gills: Role of the RtxA13 toxin.</title>
        <authorList>
            <person name="Callol A."/>
            <person name="Pajuelo D."/>
            <person name="Ebbesson L."/>
            <person name="Teles M."/>
            <person name="MacKenzie S."/>
            <person name="Amaro C."/>
        </authorList>
    </citation>
    <scope>NUCLEOTIDE SEQUENCE</scope>
</reference>
<organism evidence="1">
    <name type="scientific">Anguilla anguilla</name>
    <name type="common">European freshwater eel</name>
    <name type="synonym">Muraena anguilla</name>
    <dbReference type="NCBI Taxonomy" id="7936"/>
    <lineage>
        <taxon>Eukaryota</taxon>
        <taxon>Metazoa</taxon>
        <taxon>Chordata</taxon>
        <taxon>Craniata</taxon>
        <taxon>Vertebrata</taxon>
        <taxon>Euteleostomi</taxon>
        <taxon>Actinopterygii</taxon>
        <taxon>Neopterygii</taxon>
        <taxon>Teleostei</taxon>
        <taxon>Anguilliformes</taxon>
        <taxon>Anguillidae</taxon>
        <taxon>Anguilla</taxon>
    </lineage>
</organism>
<proteinExistence type="predicted"/>
<reference evidence="1" key="1">
    <citation type="submission" date="2014-11" db="EMBL/GenBank/DDBJ databases">
        <authorList>
            <person name="Amaro Gonzalez C."/>
        </authorList>
    </citation>
    <scope>NUCLEOTIDE SEQUENCE</scope>
</reference>
<dbReference type="AlphaFoldDB" id="A0A0E9WES9"/>
<protein>
    <submittedName>
        <fullName evidence="1">Uncharacterized protein</fullName>
    </submittedName>
</protein>
<dbReference type="EMBL" id="GBXM01019786">
    <property type="protein sequence ID" value="JAH88791.1"/>
    <property type="molecule type" value="Transcribed_RNA"/>
</dbReference>
<evidence type="ECO:0000313" key="1">
    <source>
        <dbReference type="EMBL" id="JAH88791.1"/>
    </source>
</evidence>
<name>A0A0E9WES9_ANGAN</name>
<sequence length="47" mass="5669">MMAFSCTLLSFLCKDFFFFSSQIRCDLWFLVKVNVWKLVQKSGKMFF</sequence>
<accession>A0A0E9WES9</accession>